<keyword evidence="2" id="KW-1185">Reference proteome</keyword>
<evidence type="ECO:0000313" key="1">
    <source>
        <dbReference type="EMBL" id="EFI27773.1"/>
    </source>
</evidence>
<dbReference type="HOGENOM" id="CLU_1408682_0_0_1"/>
<dbReference type="VEuPathDB" id="FungiDB:CC1G_14696"/>
<dbReference type="InParanoid" id="D6RML0"/>
<reference evidence="1 2" key="1">
    <citation type="journal article" date="2010" name="Proc. Natl. Acad. Sci. U.S.A.">
        <title>Insights into evolution of multicellular fungi from the assembled chromosomes of the mushroom Coprinopsis cinerea (Coprinus cinereus).</title>
        <authorList>
            <person name="Stajich J.E."/>
            <person name="Wilke S.K."/>
            <person name="Ahren D."/>
            <person name="Au C.H."/>
            <person name="Birren B.W."/>
            <person name="Borodovsky M."/>
            <person name="Burns C."/>
            <person name="Canback B."/>
            <person name="Casselton L.A."/>
            <person name="Cheng C.K."/>
            <person name="Deng J."/>
            <person name="Dietrich F.S."/>
            <person name="Fargo D.C."/>
            <person name="Farman M.L."/>
            <person name="Gathman A.C."/>
            <person name="Goldberg J."/>
            <person name="Guigo R."/>
            <person name="Hoegger P.J."/>
            <person name="Hooker J.B."/>
            <person name="Huggins A."/>
            <person name="James T.Y."/>
            <person name="Kamada T."/>
            <person name="Kilaru S."/>
            <person name="Kodira C."/>
            <person name="Kues U."/>
            <person name="Kupfer D."/>
            <person name="Kwan H.S."/>
            <person name="Lomsadze A."/>
            <person name="Li W."/>
            <person name="Lilly W.W."/>
            <person name="Ma L.J."/>
            <person name="Mackey A.J."/>
            <person name="Manning G."/>
            <person name="Martin F."/>
            <person name="Muraguchi H."/>
            <person name="Natvig D.O."/>
            <person name="Palmerini H."/>
            <person name="Ramesh M.A."/>
            <person name="Rehmeyer C.J."/>
            <person name="Roe B.A."/>
            <person name="Shenoy N."/>
            <person name="Stanke M."/>
            <person name="Ter-Hovhannisyan V."/>
            <person name="Tunlid A."/>
            <person name="Velagapudi R."/>
            <person name="Vision T.J."/>
            <person name="Zeng Q."/>
            <person name="Zolan M.E."/>
            <person name="Pukkila P.J."/>
        </authorList>
    </citation>
    <scope>NUCLEOTIDE SEQUENCE [LARGE SCALE GENOMIC DNA]</scope>
    <source>
        <strain evidence="2">Okayama-7 / 130 / ATCC MYA-4618 / FGSC 9003</strain>
    </source>
</reference>
<protein>
    <submittedName>
        <fullName evidence="1">Uncharacterized protein</fullName>
    </submittedName>
</protein>
<dbReference type="GeneID" id="9380375"/>
<sequence length="193" mass="22317">MFKWRSYLSGEKGCDDKSVAFVKRGVQAEFSSCWSNPSWSRFGENCVDGLVDVLYNRQERPVAKEARQELWVIPGAGEKSFFQDGKLDVRRRVFQEVAIATHMVLSSIQMVDNILRQYSDLHARIVEGIHLRLTRPYLSFMVLLRILNADHKSNRIPQASGFKFAKAPTLKAIVQHTYSHEIRFLKEGRRRTT</sequence>
<proteinExistence type="predicted"/>
<gene>
    <name evidence="1" type="ORF">CC1G_14696</name>
</gene>
<dbReference type="EMBL" id="AACS02000005">
    <property type="protein sequence ID" value="EFI27773.1"/>
    <property type="molecule type" value="Genomic_DNA"/>
</dbReference>
<dbReference type="Proteomes" id="UP000001861">
    <property type="component" value="Unassembled WGS sequence"/>
</dbReference>
<dbReference type="RefSeq" id="XP_002911267.1">
    <property type="nucleotide sequence ID" value="XM_002911221.1"/>
</dbReference>
<organism evidence="1 2">
    <name type="scientific">Coprinopsis cinerea (strain Okayama-7 / 130 / ATCC MYA-4618 / FGSC 9003)</name>
    <name type="common">Inky cap fungus</name>
    <name type="synonym">Hormographiella aspergillata</name>
    <dbReference type="NCBI Taxonomy" id="240176"/>
    <lineage>
        <taxon>Eukaryota</taxon>
        <taxon>Fungi</taxon>
        <taxon>Dikarya</taxon>
        <taxon>Basidiomycota</taxon>
        <taxon>Agaricomycotina</taxon>
        <taxon>Agaricomycetes</taxon>
        <taxon>Agaricomycetidae</taxon>
        <taxon>Agaricales</taxon>
        <taxon>Agaricineae</taxon>
        <taxon>Psathyrellaceae</taxon>
        <taxon>Coprinopsis</taxon>
    </lineage>
</organism>
<dbReference type="AlphaFoldDB" id="D6RML0"/>
<dbReference type="KEGG" id="cci:CC1G_14696"/>
<comment type="caution">
    <text evidence="1">The sequence shown here is derived from an EMBL/GenBank/DDBJ whole genome shotgun (WGS) entry which is preliminary data.</text>
</comment>
<accession>D6RML0</accession>
<evidence type="ECO:0000313" key="2">
    <source>
        <dbReference type="Proteomes" id="UP000001861"/>
    </source>
</evidence>
<name>D6RML0_COPC7</name>